<gene>
    <name evidence="4" type="ORF">N658DRAFT_431359</name>
</gene>
<accession>A0AAN6Q0J9</accession>
<dbReference type="PROSITE" id="PS50013">
    <property type="entry name" value="CHROMO_2"/>
    <property type="match status" value="1"/>
</dbReference>
<feature type="compositionally biased region" description="Polar residues" evidence="2">
    <location>
        <begin position="228"/>
        <end position="271"/>
    </location>
</feature>
<dbReference type="SUPFAM" id="SSF54160">
    <property type="entry name" value="Chromo domain-like"/>
    <property type="match status" value="1"/>
</dbReference>
<feature type="region of interest" description="Disordered" evidence="2">
    <location>
        <begin position="1"/>
        <end position="33"/>
    </location>
</feature>
<feature type="region of interest" description="Disordered" evidence="2">
    <location>
        <begin position="207"/>
        <end position="358"/>
    </location>
</feature>
<evidence type="ECO:0000313" key="4">
    <source>
        <dbReference type="EMBL" id="KAK4098812.1"/>
    </source>
</evidence>
<dbReference type="Pfam" id="PF00385">
    <property type="entry name" value="Chromo"/>
    <property type="match status" value="1"/>
</dbReference>
<reference evidence="4" key="2">
    <citation type="submission" date="2023-05" db="EMBL/GenBank/DDBJ databases">
        <authorList>
            <consortium name="Lawrence Berkeley National Laboratory"/>
            <person name="Steindorff A."/>
            <person name="Hensen N."/>
            <person name="Bonometti L."/>
            <person name="Westerberg I."/>
            <person name="Brannstrom I.O."/>
            <person name="Guillou S."/>
            <person name="Cros-Aarteil S."/>
            <person name="Calhoun S."/>
            <person name="Haridas S."/>
            <person name="Kuo A."/>
            <person name="Mondo S."/>
            <person name="Pangilinan J."/>
            <person name="Riley R."/>
            <person name="Labutti K."/>
            <person name="Andreopoulos B."/>
            <person name="Lipzen A."/>
            <person name="Chen C."/>
            <person name="Yanf M."/>
            <person name="Daum C."/>
            <person name="Ng V."/>
            <person name="Clum A."/>
            <person name="Ohm R."/>
            <person name="Martin F."/>
            <person name="Silar P."/>
            <person name="Natvig D."/>
            <person name="Lalanne C."/>
            <person name="Gautier V."/>
            <person name="Ament-Velasquez S.L."/>
            <person name="Kruys A."/>
            <person name="Hutchinson M.I."/>
            <person name="Powell A.J."/>
            <person name="Barry K."/>
            <person name="Miller A.N."/>
            <person name="Grigoriev I.V."/>
            <person name="Debuchy R."/>
            <person name="Gladieux P."/>
            <person name="Thoren M.H."/>
            <person name="Johannesson H."/>
        </authorList>
    </citation>
    <scope>NUCLEOTIDE SEQUENCE</scope>
    <source>
        <strain evidence="4">CBS 757.83</strain>
    </source>
</reference>
<evidence type="ECO:0000313" key="5">
    <source>
        <dbReference type="Proteomes" id="UP001305647"/>
    </source>
</evidence>
<evidence type="ECO:0000259" key="3">
    <source>
        <dbReference type="PROSITE" id="PS50013"/>
    </source>
</evidence>
<sequence length="562" mass="61804">MADRSAPRKTTLEIPFPSVKRYTPGSGPPPPRISLLPPHDSTAYIIDQFVLPSDKDLNPDSRRLLHYHIGFTDLPAVKTLVPCHKVLDYVSPRGLEEWEYKTLAGKEEERARMLAEKQRADHAKRKAGRPAKVPMEDVGLDVLSSQGQALLLAEQVSGPSLSEPQKRRLGRVLDTEVGDTSNVDSDDAAIHWQLQGEPESDDIVYEDEVEADSESVDQLPMDYGETPSRASSLMQPSQDASRNSSTGSPTKAGQFKSVSSDQMYTQSNGSTPGRIHPAWAHALGRQNQPPAQTPRENGHATSRFRLSSRFSTPDMEARSAKASKRKDQFNGKGSLHDKQPKTKKQKTERPPEPAPKVEEEWEVKDLLDDQWFAEKGVKVHRYLVLWEGTWPVGQNPTWEPAENVQDEALLKRYQKRKAAGLLKPPKKQKTLHQYLPGTKSSSVAEAFEAGIDEHIGPAGAGVESDAEVPDETFLVTENAGDITANGRRPAPPPRVVRYNAGQVQPGLLTGVNGEQINKQGVEAQTHPDPITMSTTCSGSGLRASALHLHVPGPRAEHAGWID</sequence>
<comment type="caution">
    <text evidence="4">The sequence shown here is derived from an EMBL/GenBank/DDBJ whole genome shotgun (WGS) entry which is preliminary data.</text>
</comment>
<feature type="compositionally biased region" description="Basic and acidic residues" evidence="2">
    <location>
        <begin position="315"/>
        <end position="358"/>
    </location>
</feature>
<dbReference type="GO" id="GO:0006338">
    <property type="term" value="P:chromatin remodeling"/>
    <property type="evidence" value="ECO:0007669"/>
    <property type="project" value="UniProtKB-ARBA"/>
</dbReference>
<evidence type="ECO:0000256" key="2">
    <source>
        <dbReference type="SAM" id="MobiDB-lite"/>
    </source>
</evidence>
<dbReference type="InterPro" id="IPR016197">
    <property type="entry name" value="Chromo-like_dom_sf"/>
</dbReference>
<evidence type="ECO:0000256" key="1">
    <source>
        <dbReference type="ARBA" id="ARBA00011353"/>
    </source>
</evidence>
<dbReference type="AlphaFoldDB" id="A0AAN6Q0J9"/>
<dbReference type="Gene3D" id="2.40.50.40">
    <property type="match status" value="1"/>
</dbReference>
<keyword evidence="5" id="KW-1185">Reference proteome</keyword>
<dbReference type="SMART" id="SM00298">
    <property type="entry name" value="CHROMO"/>
    <property type="match status" value="1"/>
</dbReference>
<comment type="subunit">
    <text evidence="1">Component of the NuA4 histone acetyltransferase complex.</text>
</comment>
<proteinExistence type="predicted"/>
<feature type="domain" description="Chromo" evidence="3">
    <location>
        <begin position="361"/>
        <end position="425"/>
    </location>
</feature>
<dbReference type="InterPro" id="IPR023780">
    <property type="entry name" value="Chromo_domain"/>
</dbReference>
<dbReference type="Proteomes" id="UP001305647">
    <property type="component" value="Unassembled WGS sequence"/>
</dbReference>
<dbReference type="InterPro" id="IPR000953">
    <property type="entry name" value="Chromo/chromo_shadow_dom"/>
</dbReference>
<name>A0AAN6Q0J9_9PEZI</name>
<protein>
    <recommendedName>
        <fullName evidence="3">Chromo domain-containing protein</fullName>
    </recommendedName>
</protein>
<organism evidence="4 5">
    <name type="scientific">Parathielavia hyrcaniae</name>
    <dbReference type="NCBI Taxonomy" id="113614"/>
    <lineage>
        <taxon>Eukaryota</taxon>
        <taxon>Fungi</taxon>
        <taxon>Dikarya</taxon>
        <taxon>Ascomycota</taxon>
        <taxon>Pezizomycotina</taxon>
        <taxon>Sordariomycetes</taxon>
        <taxon>Sordariomycetidae</taxon>
        <taxon>Sordariales</taxon>
        <taxon>Chaetomiaceae</taxon>
        <taxon>Parathielavia</taxon>
    </lineage>
</organism>
<reference evidence="4" key="1">
    <citation type="journal article" date="2023" name="Mol. Phylogenet. Evol.">
        <title>Genome-scale phylogeny and comparative genomics of the fungal order Sordariales.</title>
        <authorList>
            <person name="Hensen N."/>
            <person name="Bonometti L."/>
            <person name="Westerberg I."/>
            <person name="Brannstrom I.O."/>
            <person name="Guillou S."/>
            <person name="Cros-Aarteil S."/>
            <person name="Calhoun S."/>
            <person name="Haridas S."/>
            <person name="Kuo A."/>
            <person name="Mondo S."/>
            <person name="Pangilinan J."/>
            <person name="Riley R."/>
            <person name="LaButti K."/>
            <person name="Andreopoulos B."/>
            <person name="Lipzen A."/>
            <person name="Chen C."/>
            <person name="Yan M."/>
            <person name="Daum C."/>
            <person name="Ng V."/>
            <person name="Clum A."/>
            <person name="Steindorff A."/>
            <person name="Ohm R.A."/>
            <person name="Martin F."/>
            <person name="Silar P."/>
            <person name="Natvig D.O."/>
            <person name="Lalanne C."/>
            <person name="Gautier V."/>
            <person name="Ament-Velasquez S.L."/>
            <person name="Kruys A."/>
            <person name="Hutchinson M.I."/>
            <person name="Powell A.J."/>
            <person name="Barry K."/>
            <person name="Miller A.N."/>
            <person name="Grigoriev I.V."/>
            <person name="Debuchy R."/>
            <person name="Gladieux P."/>
            <person name="Hiltunen Thoren M."/>
            <person name="Johannesson H."/>
        </authorList>
    </citation>
    <scope>NUCLEOTIDE SEQUENCE</scope>
    <source>
        <strain evidence="4">CBS 757.83</strain>
    </source>
</reference>
<dbReference type="EMBL" id="MU863655">
    <property type="protein sequence ID" value="KAK4098812.1"/>
    <property type="molecule type" value="Genomic_DNA"/>
</dbReference>